<dbReference type="PANTHER" id="PTHR13219:SF6">
    <property type="entry name" value="TRANSMEMBRANE PROTEIN 94"/>
    <property type="match status" value="1"/>
</dbReference>
<dbReference type="Proteomes" id="UP000823941">
    <property type="component" value="Chromosome 17"/>
</dbReference>
<sequence length="65" mass="7326">MILDSCVDYWDGRDLTPLSAADRKKIIDFYQRNSLTAYCTAFAYKSVSIIIIITTHRGHGSPSND</sequence>
<organism evidence="1 2">
    <name type="scientific">Plutella xylostella</name>
    <name type="common">Diamondback moth</name>
    <name type="synonym">Plutella maculipennis</name>
    <dbReference type="NCBI Taxonomy" id="51655"/>
    <lineage>
        <taxon>Eukaryota</taxon>
        <taxon>Metazoa</taxon>
        <taxon>Ecdysozoa</taxon>
        <taxon>Arthropoda</taxon>
        <taxon>Hexapoda</taxon>
        <taxon>Insecta</taxon>
        <taxon>Pterygota</taxon>
        <taxon>Neoptera</taxon>
        <taxon>Endopterygota</taxon>
        <taxon>Lepidoptera</taxon>
        <taxon>Glossata</taxon>
        <taxon>Ditrysia</taxon>
        <taxon>Yponomeutoidea</taxon>
        <taxon>Plutellidae</taxon>
        <taxon>Plutella</taxon>
    </lineage>
</organism>
<keyword evidence="2" id="KW-1185">Reference proteome</keyword>
<dbReference type="PANTHER" id="PTHR13219">
    <property type="entry name" value="TRANSMEMBRANE PROTEIN 94"/>
    <property type="match status" value="1"/>
</dbReference>
<gene>
    <name evidence="1" type="ORF">JYU34_013018</name>
</gene>
<evidence type="ECO:0000313" key="1">
    <source>
        <dbReference type="EMBL" id="KAG7303010.1"/>
    </source>
</evidence>
<dbReference type="InterPro" id="IPR039720">
    <property type="entry name" value="TMEM94"/>
</dbReference>
<reference evidence="1 2" key="1">
    <citation type="submission" date="2021-06" db="EMBL/GenBank/DDBJ databases">
        <title>A haploid diamondback moth (Plutella xylostella L.) genome assembly resolves 31 chromosomes and identifies a diamide resistance mutation.</title>
        <authorList>
            <person name="Ward C.M."/>
            <person name="Perry K.D."/>
            <person name="Baker G."/>
            <person name="Powis K."/>
            <person name="Heckel D.G."/>
            <person name="Baxter S.W."/>
        </authorList>
    </citation>
    <scope>NUCLEOTIDE SEQUENCE [LARGE SCALE GENOMIC DNA]</scope>
    <source>
        <strain evidence="1 2">LV</strain>
        <tissue evidence="1">Single pupa</tissue>
    </source>
</reference>
<comment type="caution">
    <text evidence="1">The sequence shown here is derived from an EMBL/GenBank/DDBJ whole genome shotgun (WGS) entry which is preliminary data.</text>
</comment>
<name>A0ABQ7QCR3_PLUXY</name>
<proteinExistence type="predicted"/>
<dbReference type="EMBL" id="JAHIBW010000017">
    <property type="protein sequence ID" value="KAG7303010.1"/>
    <property type="molecule type" value="Genomic_DNA"/>
</dbReference>
<accession>A0ABQ7QCR3</accession>
<protein>
    <submittedName>
        <fullName evidence="1">Uncharacterized protein</fullName>
    </submittedName>
</protein>
<evidence type="ECO:0000313" key="2">
    <source>
        <dbReference type="Proteomes" id="UP000823941"/>
    </source>
</evidence>